<feature type="region of interest" description="Disordered" evidence="2">
    <location>
        <begin position="4136"/>
        <end position="4162"/>
    </location>
</feature>
<dbReference type="Gene3D" id="3.10.350.10">
    <property type="entry name" value="LysM domain"/>
    <property type="match status" value="1"/>
</dbReference>
<dbReference type="PANTHER" id="PTHR32305">
    <property type="match status" value="1"/>
</dbReference>
<feature type="region of interest" description="Disordered" evidence="2">
    <location>
        <begin position="4563"/>
        <end position="4599"/>
    </location>
</feature>
<evidence type="ECO:0000256" key="2">
    <source>
        <dbReference type="SAM" id="MobiDB-lite"/>
    </source>
</evidence>
<dbReference type="CDD" id="cd00118">
    <property type="entry name" value="LysM"/>
    <property type="match status" value="1"/>
</dbReference>
<dbReference type="InterPro" id="IPR006530">
    <property type="entry name" value="YD"/>
</dbReference>
<dbReference type="PANTHER" id="PTHR32305:SF15">
    <property type="entry name" value="PROTEIN RHSA-RELATED"/>
    <property type="match status" value="1"/>
</dbReference>
<evidence type="ECO:0000313" key="4">
    <source>
        <dbReference type="EMBL" id="AJK45877.1"/>
    </source>
</evidence>
<dbReference type="InterPro" id="IPR036779">
    <property type="entry name" value="LysM_dom_sf"/>
</dbReference>
<dbReference type="SUPFAM" id="SSF69304">
    <property type="entry name" value="Tricorn protease N-terminal domain"/>
    <property type="match status" value="1"/>
</dbReference>
<dbReference type="NCBIfam" id="TIGR01643">
    <property type="entry name" value="YD_repeat_2x"/>
    <property type="match status" value="19"/>
</dbReference>
<dbReference type="Pfam" id="PF01476">
    <property type="entry name" value="LysM"/>
    <property type="match status" value="1"/>
</dbReference>
<dbReference type="InterPro" id="IPR011044">
    <property type="entry name" value="Quino_amine_DH_bsu"/>
</dbReference>
<dbReference type="InterPro" id="IPR050708">
    <property type="entry name" value="T6SS_VgrG/RHS"/>
</dbReference>
<keyword evidence="5" id="KW-1185">Reference proteome</keyword>
<dbReference type="SUPFAM" id="SSF50969">
    <property type="entry name" value="YVTN repeat-like/Quinoprotein amine dehydrogenase"/>
    <property type="match status" value="1"/>
</dbReference>
<dbReference type="Pfam" id="PF25023">
    <property type="entry name" value="TEN_YD-shell"/>
    <property type="match status" value="3"/>
</dbReference>
<dbReference type="InterPro" id="IPR056823">
    <property type="entry name" value="TEN-like_YD-shell"/>
</dbReference>
<accession>A0A0B6RKS1</accession>
<keyword evidence="1" id="KW-0677">Repeat</keyword>
<reference evidence="4 5" key="2">
    <citation type="journal article" date="2016" name="Appl. Microbiol. Biotechnol.">
        <title>Mutations improving production and secretion of extracellular lipase by Burkholderia glumae PG1.</title>
        <authorList>
            <person name="Knapp A."/>
            <person name="Voget S."/>
            <person name="Gao R."/>
            <person name="Zaburannyi N."/>
            <person name="Krysciak D."/>
            <person name="Breuer M."/>
            <person name="Hauer B."/>
            <person name="Streit W.R."/>
            <person name="Muller R."/>
            <person name="Daniel R."/>
            <person name="Jaeger K.E."/>
        </authorList>
    </citation>
    <scope>NUCLEOTIDE SEQUENCE [LARGE SCALE GENOMIC DNA]</scope>
    <source>
        <strain evidence="4 5">PG1</strain>
    </source>
</reference>
<dbReference type="HOGENOM" id="CLU_000105_0_0_4"/>
<dbReference type="InterPro" id="IPR031325">
    <property type="entry name" value="RHS_repeat"/>
</dbReference>
<proteinExistence type="predicted"/>
<dbReference type="RefSeq" id="WP_158336040.1">
    <property type="nucleotide sequence ID" value="NZ_CP002580.1"/>
</dbReference>
<dbReference type="KEGG" id="bgp:BGL_1c13570"/>
<sequence length="4696" mass="505756">MVGIVTGNGLGLQSSSLQGLGGRGVLGSAAFGQSGESVYVNVANGNLMIQDRDQMLLGQGVSGAVYRAYNSLGQLAGDSWREGATRSVGELSGTLGAAGSTIVQTDWDGSYTTYTYDAALGAYVSNAPTGVAIGDALNPGLAPVTTTGAHATIRFDAAANRWIWSDGRGQATETYDAGNGGRLVASRDEDGNTVSYVYDAAGRLTTVATSGGDVTRLDYDAAGRLAALRSTYRLAGGQQATETSVYYGYDALGRLSSVTIDLTPQDGSIADGQVFTTTYTYDGDSQRVASLAQSDGSRLAFTYTLDYGLYRVATITQTGVDGIDRVTRLQYDLANQRVTVVDPLGFAQQLDWDAAGRLTRVSNLSEARSISFRYDAAGNLVHQSDTALGDIDLSYDAAGNLIRQSGLLSSITRTYGAHNELLTETIGGPYPAAEFGTETTRYAYDALGHLRYVVSAEGRVTEYRYDAAGQRISEIHYASAVYDVSALPDTRALSLGALDTWAGGAGVRQNALRIDSSYDWRGNLAVQTRYERLLADGTGDPSGGITQMRYVYDPHGRLLQHYVGVPGQEQVEQFAYDGLGRLLASTSFDGALTTYQYDDVHHAVSVTFASGLTRTSTYDSAGALVSTVESAHGTTLSQVRNAYDPDGRLSMSTDADGRSTHYLYNSRNQQVAVIGPDGTLTETVYDAATALQTKTITYATRLTAAQLATLVDGNGRPLSRTASGAALTLDNANLRPAGTAADRWEISARTNAGWIDHTIDSEGVVTQYDYDGFGQLISKTVRYNRFDPNAIPATGLPPANPQRDRTTHYLYDRDGLLRGEIDPQGYLTETRYNAAGERTEVIAYATPVDETLRNAFAASPSSPPSPTLAMLIPAASARDVVTRYVYDARGLLSAEIDGEGYLTRYQYDARGNLTERVTGQRVAQDTLGQPQLVWLRLAMSGAVGATVGVRMDGVLVGTVTLTSSDYAGYSLAVPGVVALDVHTIEFDISTANPVTLYVASLGEHPLTPIVASPSASLSPQVVNPRYTLDAAALLAGAPAPDAIERTTYAYDAMGRLLGQVTAAVTGTSTTRYTYDAMGKVLTETQGTPPHESTITYEYDVQGRLVRKYSGEASRILASIAQAEAGGDAATAAALRGQLFSETYTYDAAGLRTSSTDAIGRKTLYYYDAYDRVVATVNAAGEVVRQSRDAFGNIEQTVAYAVRLAAGTLAGLQGGRLGDDVAAVFAALDSADTSYTRFHYDTDGRLTRQTDALGQAVDYAYDAFGQVASKTQDVANGVRRRTFYDYDRAGNQTWQLADVDGLKLVTTAAYDAFGRATQTVDANGVSRFSDYDRDGRLVSVRDSAGQTHTTYDAFGNVLTQTDRLGNTTRYSYDAANRQVHMMTLEGIVTTTTYDELGQVVALTDGRGDTVTSEYDLDGNLVRTTSPTTTLTYRYDHAGQRLAEGGAAAGGATTQYTYDLAGRVLTRTQFVSSSEASLTTRYEYDAKGHLVQTTDPSGMVTRTRYDAIGQRVSVVVDPDGRRLATSFTYDATGQVLTVMEGDGSATPKVTRNVYDSAGRLQERIVDPDGLRLSTRYAYDAMGNAVAVTDATGAVTRYVYDAAGRQTWVLGPTGAVTHFVRDAEGRIVSREKFATPIDVSGLPSRLTETQLLASVIRSAADQIDYSTYDALGQLRYTTDALGHVKEQVYDGAGNVVRVIAYAGASDPRSLGTAADHVTRMVYDGGNRLIATIDAAGTVTRNVYDVNGNVTQRIQYDAAYAAAGEIDAAAFENQMQAWLQSPAMAGRIHVTTQVYDAVNRLRYTVDAEGYATENRYDGAGRLAQTIRYARRYTGSDDNYATLAGYFADPAQLAQAAVTGYRYDGAGRLIETTDAQQVVTRYTLDALGRVTDTTVAAGTADASTTHNVYDVAGNLIQKTVGYGTAVASTTGYSYDGVGRQLTATDAQGFELIEHDTSWTLGERSQLGVVDASGAPLAMAALTDAQKLRLLQAHTSTQSYDAAGRLIAKVDALGNTTRYQYDAFGNAVTTTDPMGAVTVSFYDKLNRVVAQVSPENWVVGTNYDAFGNVSKVTDYLSARAGAMDDAWKRDGWRLDPATILPPSDPKDAVTRMEYDKLGRLTRSTDAEGYVQTYSYDGFGNRVSYTNKVGGTFAYTYDGMGHMLSETLPVTSSGWPVVNRYEYDARGNRITSIEAQGLPEERVTRYGFDLLNRQVSTTKQVELAGTTGTVTEQSIYDVRGNLISQIDANGHATTWYYDAVGRKTGEVSATGTLTLWTYDEAGNVLRSRVFGDPVQPTRGSQPPTPVDQTNVRETRFIYDADGRMIQQRTINVASGEFSVSQNASTADAEKGEYLISSGADLITQWEYDGRGAVISKIDPSLNTTRYFYNGSGQKILEIDPMKYGIAYDLDARGEVLRETRFAIAFPDQYTSNQSAARNLIDTWPRSADDRITEYTWDRNGRKTSESRLNVQYATVDGYGKLVQQVGSATTQYQYDGEGNLLDEIDANNNRYDYVYDALGHRTSEQLPTFLDYHGSATRATTLYEYDGLGNLVKETRKGDVDQVTSYQYGAGGRLKNKVYTNGDYINYGYDAAGNITGFAQARSDADGQSLVDITSLLYDAQNRETYRSALLAAHDGSVQNTGTTHETRYDSYGDIVARRTNGGGPNGEWQEYADYDNAGRVVRTNLNDGISHLYMYDKNGNATLKIESMDTDLRSVAVGTQAEVTALLQRIDMMQTFTRYDQRNQVIQIRQPKTTVGQPRVSFAPVGIQIDGGEFANTTLRVKGWIEKGTQPVLKPVQELNMTDVGVITDNINIHASAQWSASNIPSVTVNSLHLDFPPFGSLYGSYDVEVRVEYSARSAHWQYGDNGDTFTWDNYSADAKSLTFRDSPPSATIPIDFTFKEALGTLSKSGESATFSYKVDVYLLPRDGPGIKMHLGTLSRQGDVYRDGLVTDRTALDSNLAVSQMANTITVAHGTWPDGAQGMLYYRGVGSNGQYGQLPMGAINNVPHTFTADISGFPNGTYEMIFLATDANGNLLRRDGYSVLINRPSEPVVTPCNIPPTAPSTRDGFSVDSSGTYIWSYPQTLNIYTPRSSSGNIADVIIMKVRRHGTEQWGDPTGFTRNPSTGGFQIDMSGYSPGFWDVELDMAQVDPVTHAWTQTDAMRGTVGFSGGYTSPSFSFEYLANLDSSLVFAAPATTAYIDVSWQQNGETKHAIVGKSGEQFIWDVSSLIPKSTESYKYSIQFTTYDAGGKPLTMGAGDITLAAGYVTPEFTLDASSRPTVLEFRPTGYDGMPLASASTLTFSYRASTVSDHDYDRPFTTITLTRDAQGRFEFDATGLPTDVEYEYRYTANDAAGNVLLERQSYFMTGTRNNPDTNTDITGVFYQTLLDATIDRGQQYNAFGEVKAERDGRGNWTTSQYNTQGNLVLKREPQVSVTLANGAKVQTQPESTFYYDRTGNLIGTKDADGNLSTQQWNYGTTKPSTSVSWDALGNAKRMYYDNLGNMRASVDEIGRRTDYQYDTKNRLIEVDHPLLSNGQRSVDFYEYDSLDQRIAHTDALGGRARTYYDADGKIIRSVSAAGRETRNDYVWQSSIGSLGTSTMGGWVRTTTDANGMTVVDSNDLFGRLISHADLGGHVFHYQYNWAGLVTKQTGTSGQDVDYAYYSNGLLQSMYDNGTMTHASYEYDGDGNRTAEYFANTNYTYVFSQSRVQYDALNRVTAIEDNSYKVYYEYDAVGNRRRMQAVYTDLVGSHQQTQDYWYEYDALNRFTVTMGSLSGTAATDPNDTSVHIVVGARGSDGVQIGYNAAGERVSAVYAKDGRVESYEYDENGYLRIQKVNNLPVQERLNDLLGRVTTFVERDASTGTQVTGLTRTWDKDGMLQSERDELHRSTTSYTRMADGTLTQITTRPDSANETSTKSTYTYEWWDSAKQSTVTTQATNPGSPGWKPATSYFNYDVNGNLKSTYDNGGNEPGKARAFEYWTDLRGQVQRRDELTGVTVDANGKISGASGDRKHNYYYLNGNRIGNQGNDGIDQIDYMQELAGKLGKGNDDQYKVFTPIGAADFDENYMPINGMYPAQSSGQWTVRDGDTLQSVASALWGDSSLWYILADANGLKNGDELRLGQLLTVPNKVTNIHNNATTFKPYDPGRAIGDTQPTLPSPPPPPSQGGGCGGFAQVISVVVAVAVSVATGGTGAGLVAVALGGALSSTASQLVLIAAGEQHGFSWKGVATGALTAVATAGMGPSSSAWSAALKGAAASTLVQGVAVATGLQDRFDWRGVAASGIAAGVGYEVGQQAGQAATEAGYNSDVSQFVSGVAAGFSAGLASTLVRGGSLRRNIGMIATDAVASTIGNMVQDQRQEASVAKTSTPSSADLLAQQAIASVSGQVLPGAVGGVGSGFMPLDTSYNGNVGLFGGVGGVPTTLDAVTNNAAVDALAAYRAPYSAATLLSGLGMGIPAAPTPLAAKPFETSFEEPRPGVKVAGDVWPSFGGSHARTDEAELTGAPDRRDWTSQTLSELAWKGLANGLDAIPLGGGRLPPAGPGFALAGYTAVMGVVKAVAGLVPSNAIFNNASDDRPSPPQSETDVGSDLGPGHDSQISYKGGKQVPYGTPGSVRPDFVAADGSASFEVKNYNIAKNSSGLINNIAKQAVQRQINLPAGMEQQVVIDIRGQIVTPGQRSAIVQGIVKKSNGIIGSIDIQFKTK</sequence>
<evidence type="ECO:0000313" key="5">
    <source>
        <dbReference type="Proteomes" id="UP000031838"/>
    </source>
</evidence>
<dbReference type="Pfam" id="PF05593">
    <property type="entry name" value="RHS_repeat"/>
    <property type="match status" value="12"/>
</dbReference>
<protein>
    <recommendedName>
        <fullName evidence="3">LysM domain-containing protein</fullName>
    </recommendedName>
</protein>
<dbReference type="EMBL" id="CP002580">
    <property type="protein sequence ID" value="AJK45877.1"/>
    <property type="molecule type" value="Genomic_DNA"/>
</dbReference>
<dbReference type="Gene3D" id="2.180.10.10">
    <property type="entry name" value="RHS repeat-associated core"/>
    <property type="match status" value="9"/>
</dbReference>
<evidence type="ECO:0000259" key="3">
    <source>
        <dbReference type="PROSITE" id="PS51782"/>
    </source>
</evidence>
<feature type="domain" description="LysM" evidence="3">
    <location>
        <begin position="4074"/>
        <end position="4121"/>
    </location>
</feature>
<name>A0A0B6RKS1_BURPL</name>
<evidence type="ECO:0000256" key="1">
    <source>
        <dbReference type="ARBA" id="ARBA00022737"/>
    </source>
</evidence>
<organism evidence="4 5">
    <name type="scientific">Burkholderia plantarii</name>
    <dbReference type="NCBI Taxonomy" id="41899"/>
    <lineage>
        <taxon>Bacteria</taxon>
        <taxon>Pseudomonadati</taxon>
        <taxon>Pseudomonadota</taxon>
        <taxon>Betaproteobacteria</taxon>
        <taxon>Burkholderiales</taxon>
        <taxon>Burkholderiaceae</taxon>
        <taxon>Burkholderia</taxon>
    </lineage>
</organism>
<dbReference type="InterPro" id="IPR018392">
    <property type="entry name" value="LysM"/>
</dbReference>
<dbReference type="PROSITE" id="PS51782">
    <property type="entry name" value="LYSM"/>
    <property type="match status" value="1"/>
</dbReference>
<gene>
    <name evidence="4" type="ORF">BGL_1c13570</name>
</gene>
<reference evidence="5" key="1">
    <citation type="submission" date="2011-03" db="EMBL/GenBank/DDBJ databases">
        <authorList>
            <person name="Voget S."/>
            <person name="Streit W.R."/>
            <person name="Jaeger K.E."/>
            <person name="Daniel R."/>
        </authorList>
    </citation>
    <scope>NUCLEOTIDE SEQUENCE [LARGE SCALE GENOMIC DNA]</scope>
    <source>
        <strain evidence="5">PG1</strain>
    </source>
</reference>
<dbReference type="Proteomes" id="UP000031838">
    <property type="component" value="Chromosome 1"/>
</dbReference>